<dbReference type="Proteomes" id="UP000093199">
    <property type="component" value="Unassembled WGS sequence"/>
</dbReference>
<evidence type="ECO:0000259" key="1">
    <source>
        <dbReference type="PROSITE" id="PS51186"/>
    </source>
</evidence>
<dbReference type="STRING" id="33978.A6M13_02500"/>
<dbReference type="GO" id="GO:0004343">
    <property type="term" value="F:glucosamine 6-phosphate N-acetyltransferase activity"/>
    <property type="evidence" value="ECO:0007669"/>
    <property type="project" value="TreeGrafter"/>
</dbReference>
<dbReference type="RefSeq" id="WP_066542612.1">
    <property type="nucleotide sequence ID" value="NZ_MASJ01000001.1"/>
</dbReference>
<evidence type="ECO:0000313" key="3">
    <source>
        <dbReference type="Proteomes" id="UP000093199"/>
    </source>
</evidence>
<accession>A0A1C0YNJ2</accession>
<protein>
    <submittedName>
        <fullName evidence="2">GNAT family N-acetyltransferase</fullName>
    </submittedName>
</protein>
<proteinExistence type="predicted"/>
<sequence length="143" mass="16126">MKAFEITTDEQLQQAFAIRKEVFVAEQGVPEEAELDEFDVLGEGTTHILVEKDGDAIATGRFRQKGEYGKVERVCVLQAGRGLGLGKLVMQTIEQLAREKGFTQLKLHGQKHAETFYHELGYTTTSEEFLEENIPHVEMTKVL</sequence>
<organism evidence="2 3">
    <name type="scientific">Caryophanon tenue</name>
    <dbReference type="NCBI Taxonomy" id="33978"/>
    <lineage>
        <taxon>Bacteria</taxon>
        <taxon>Bacillati</taxon>
        <taxon>Bacillota</taxon>
        <taxon>Bacilli</taxon>
        <taxon>Bacillales</taxon>
        <taxon>Caryophanaceae</taxon>
        <taxon>Caryophanon</taxon>
    </lineage>
</organism>
<keyword evidence="2" id="KW-0808">Transferase</keyword>
<keyword evidence="3" id="KW-1185">Reference proteome</keyword>
<feature type="domain" description="N-acetyltransferase" evidence="1">
    <location>
        <begin position="1"/>
        <end position="143"/>
    </location>
</feature>
<gene>
    <name evidence="2" type="ORF">A6M13_02500</name>
</gene>
<comment type="caution">
    <text evidence="2">The sequence shown here is derived from an EMBL/GenBank/DDBJ whole genome shotgun (WGS) entry which is preliminary data.</text>
</comment>
<evidence type="ECO:0000313" key="2">
    <source>
        <dbReference type="EMBL" id="OCS88734.1"/>
    </source>
</evidence>
<dbReference type="EMBL" id="MASJ01000001">
    <property type="protein sequence ID" value="OCS88734.1"/>
    <property type="molecule type" value="Genomic_DNA"/>
</dbReference>
<name>A0A1C0YNJ2_9BACL</name>
<dbReference type="Pfam" id="PF13673">
    <property type="entry name" value="Acetyltransf_10"/>
    <property type="match status" value="1"/>
</dbReference>
<dbReference type="Gene3D" id="3.40.630.30">
    <property type="match status" value="1"/>
</dbReference>
<dbReference type="CDD" id="cd04301">
    <property type="entry name" value="NAT_SF"/>
    <property type="match status" value="1"/>
</dbReference>
<dbReference type="SUPFAM" id="SSF55729">
    <property type="entry name" value="Acyl-CoA N-acyltransferases (Nat)"/>
    <property type="match status" value="1"/>
</dbReference>
<dbReference type="OrthoDB" id="9796171at2"/>
<dbReference type="InterPro" id="IPR039143">
    <property type="entry name" value="GNPNAT1-like"/>
</dbReference>
<dbReference type="InterPro" id="IPR000182">
    <property type="entry name" value="GNAT_dom"/>
</dbReference>
<dbReference type="PANTHER" id="PTHR13355">
    <property type="entry name" value="GLUCOSAMINE 6-PHOSPHATE N-ACETYLTRANSFERASE"/>
    <property type="match status" value="1"/>
</dbReference>
<dbReference type="PANTHER" id="PTHR13355:SF11">
    <property type="entry name" value="GLUCOSAMINE 6-PHOSPHATE N-ACETYLTRANSFERASE"/>
    <property type="match status" value="1"/>
</dbReference>
<reference evidence="2 3" key="1">
    <citation type="submission" date="2016-07" db="EMBL/GenBank/DDBJ databases">
        <title>Caryophanon tenue genome sequencing.</title>
        <authorList>
            <person name="Verma A."/>
            <person name="Pal Y."/>
            <person name="Krishnamurthi S."/>
        </authorList>
    </citation>
    <scope>NUCLEOTIDE SEQUENCE [LARGE SCALE GENOMIC DNA]</scope>
    <source>
        <strain evidence="2 3">DSM 14152</strain>
    </source>
</reference>
<dbReference type="InterPro" id="IPR016181">
    <property type="entry name" value="Acyl_CoA_acyltransferase"/>
</dbReference>
<dbReference type="PROSITE" id="PS51186">
    <property type="entry name" value="GNAT"/>
    <property type="match status" value="1"/>
</dbReference>
<dbReference type="AlphaFoldDB" id="A0A1C0YNJ2"/>